<dbReference type="EMBL" id="BMLK01000023">
    <property type="protein sequence ID" value="GGN58513.1"/>
    <property type="molecule type" value="Genomic_DNA"/>
</dbReference>
<name>A0ABQ2JVG9_9SPHN</name>
<organism evidence="2 3">
    <name type="scientific">Novosphingobium indicum</name>
    <dbReference type="NCBI Taxonomy" id="462949"/>
    <lineage>
        <taxon>Bacteria</taxon>
        <taxon>Pseudomonadati</taxon>
        <taxon>Pseudomonadota</taxon>
        <taxon>Alphaproteobacteria</taxon>
        <taxon>Sphingomonadales</taxon>
        <taxon>Sphingomonadaceae</taxon>
        <taxon>Novosphingobium</taxon>
    </lineage>
</organism>
<gene>
    <name evidence="2" type="ORF">GCM10011349_38170</name>
</gene>
<keyword evidence="3" id="KW-1185">Reference proteome</keyword>
<accession>A0ABQ2JVG9</accession>
<proteinExistence type="predicted"/>
<comment type="caution">
    <text evidence="2">The sequence shown here is derived from an EMBL/GenBank/DDBJ whole genome shotgun (WGS) entry which is preliminary data.</text>
</comment>
<dbReference type="InterPro" id="IPR009875">
    <property type="entry name" value="PilZ_domain"/>
</dbReference>
<sequence>MTDDHQPKQSWGQRREKRLTLGASAVVRDSCKTRIGGTMLDISQWGCRIQLSSPTASPGRCVTIKLEGMESWSGYVRWANATQVGVEFERPLHLAIVDHLAQVHPEVEILSAA</sequence>
<reference evidence="3" key="1">
    <citation type="journal article" date="2019" name="Int. J. Syst. Evol. Microbiol.">
        <title>The Global Catalogue of Microorganisms (GCM) 10K type strain sequencing project: providing services to taxonomists for standard genome sequencing and annotation.</title>
        <authorList>
            <consortium name="The Broad Institute Genomics Platform"/>
            <consortium name="The Broad Institute Genome Sequencing Center for Infectious Disease"/>
            <person name="Wu L."/>
            <person name="Ma J."/>
        </authorList>
    </citation>
    <scope>NUCLEOTIDE SEQUENCE [LARGE SCALE GENOMIC DNA]</scope>
    <source>
        <strain evidence="3">CGMCC 1.6784</strain>
    </source>
</reference>
<dbReference type="SUPFAM" id="SSF141371">
    <property type="entry name" value="PilZ domain-like"/>
    <property type="match status" value="1"/>
</dbReference>
<evidence type="ECO:0000313" key="2">
    <source>
        <dbReference type="EMBL" id="GGN58513.1"/>
    </source>
</evidence>
<evidence type="ECO:0000259" key="1">
    <source>
        <dbReference type="Pfam" id="PF07238"/>
    </source>
</evidence>
<feature type="domain" description="PilZ" evidence="1">
    <location>
        <begin position="13"/>
        <end position="98"/>
    </location>
</feature>
<dbReference type="RefSeq" id="WP_188822277.1">
    <property type="nucleotide sequence ID" value="NZ_BMLK01000023.1"/>
</dbReference>
<protein>
    <recommendedName>
        <fullName evidence="1">PilZ domain-containing protein</fullName>
    </recommendedName>
</protein>
<dbReference type="Pfam" id="PF07238">
    <property type="entry name" value="PilZ"/>
    <property type="match status" value="1"/>
</dbReference>
<evidence type="ECO:0000313" key="3">
    <source>
        <dbReference type="Proteomes" id="UP000605099"/>
    </source>
</evidence>
<dbReference type="Proteomes" id="UP000605099">
    <property type="component" value="Unassembled WGS sequence"/>
</dbReference>